<dbReference type="EMBL" id="UINC01180610">
    <property type="protein sequence ID" value="SVD89899.1"/>
    <property type="molecule type" value="Genomic_DNA"/>
</dbReference>
<gene>
    <name evidence="3" type="ORF">METZ01_LOCUS442753</name>
</gene>
<dbReference type="InterPro" id="IPR058058">
    <property type="entry name" value="CBU_0592-like"/>
</dbReference>
<protein>
    <recommendedName>
        <fullName evidence="2">CBU-0592-like domain-containing protein</fullName>
    </recommendedName>
</protein>
<proteinExistence type="predicted"/>
<keyword evidence="1" id="KW-0472">Membrane</keyword>
<sequence>MEEPTMIGAYAGMVIVLVAFAAETRGIVSSRSLTYLVLMAIGEALLTIRAYVTKEWPFAILGGIWAAFAIYSILKPPEST</sequence>
<dbReference type="Pfam" id="PF26604">
    <property type="entry name" value="CBU_0592"/>
    <property type="match status" value="1"/>
</dbReference>
<feature type="transmembrane region" description="Helical" evidence="1">
    <location>
        <begin position="6"/>
        <end position="22"/>
    </location>
</feature>
<organism evidence="3">
    <name type="scientific">marine metagenome</name>
    <dbReference type="NCBI Taxonomy" id="408172"/>
    <lineage>
        <taxon>unclassified sequences</taxon>
        <taxon>metagenomes</taxon>
        <taxon>ecological metagenomes</taxon>
    </lineage>
</organism>
<feature type="transmembrane region" description="Helical" evidence="1">
    <location>
        <begin position="58"/>
        <end position="74"/>
    </location>
</feature>
<evidence type="ECO:0000256" key="1">
    <source>
        <dbReference type="SAM" id="Phobius"/>
    </source>
</evidence>
<accession>A0A382Z3W7</accession>
<evidence type="ECO:0000259" key="2">
    <source>
        <dbReference type="Pfam" id="PF26604"/>
    </source>
</evidence>
<evidence type="ECO:0000313" key="3">
    <source>
        <dbReference type="EMBL" id="SVD89899.1"/>
    </source>
</evidence>
<dbReference type="NCBIfam" id="NF047864">
    <property type="entry name" value="CBU_0592_membra"/>
    <property type="match status" value="1"/>
</dbReference>
<reference evidence="3" key="1">
    <citation type="submission" date="2018-05" db="EMBL/GenBank/DDBJ databases">
        <authorList>
            <person name="Lanie J.A."/>
            <person name="Ng W.-L."/>
            <person name="Kazmierczak K.M."/>
            <person name="Andrzejewski T.M."/>
            <person name="Davidsen T.M."/>
            <person name="Wayne K.J."/>
            <person name="Tettelin H."/>
            <person name="Glass J.I."/>
            <person name="Rusch D."/>
            <person name="Podicherti R."/>
            <person name="Tsui H.-C.T."/>
            <person name="Winkler M.E."/>
        </authorList>
    </citation>
    <scope>NUCLEOTIDE SEQUENCE</scope>
</reference>
<name>A0A382Z3W7_9ZZZZ</name>
<keyword evidence="1" id="KW-1133">Transmembrane helix</keyword>
<dbReference type="AlphaFoldDB" id="A0A382Z3W7"/>
<feature type="domain" description="CBU-0592-like" evidence="2">
    <location>
        <begin position="10"/>
        <end position="75"/>
    </location>
</feature>
<feature type="transmembrane region" description="Helical" evidence="1">
    <location>
        <begin position="34"/>
        <end position="52"/>
    </location>
</feature>
<keyword evidence="1" id="KW-0812">Transmembrane</keyword>